<proteinExistence type="predicted"/>
<sequence>MTEHAHRWRKSSYSGGTASSDCVEVAALGAVVGIRDSKAPDEPHLGVSQGAFRGLLSAVRGRHD</sequence>
<reference evidence="2 3" key="1">
    <citation type="submission" date="2018-08" db="EMBL/GenBank/DDBJ databases">
        <title>Actinomadura jelena sp. nov., a novel Actinomycete isolated from soil in Chad.</title>
        <authorList>
            <person name="Shi L."/>
        </authorList>
    </citation>
    <scope>NUCLEOTIDE SEQUENCE [LARGE SCALE GENOMIC DNA]</scope>
    <source>
        <strain evidence="2 3">NEAU-G17</strain>
    </source>
</reference>
<dbReference type="InterPro" id="IPR007278">
    <property type="entry name" value="DUF397"/>
</dbReference>
<dbReference type="AlphaFoldDB" id="A0A372JS03"/>
<dbReference type="EMBL" id="QURH01000097">
    <property type="protein sequence ID" value="RFU42802.1"/>
    <property type="molecule type" value="Genomic_DNA"/>
</dbReference>
<dbReference type="RefSeq" id="WP_117356249.1">
    <property type="nucleotide sequence ID" value="NZ_QURH01000097.1"/>
</dbReference>
<name>A0A372JS03_9ACTN</name>
<dbReference type="Pfam" id="PF04149">
    <property type="entry name" value="DUF397"/>
    <property type="match status" value="1"/>
</dbReference>
<dbReference type="Proteomes" id="UP000261811">
    <property type="component" value="Unassembled WGS sequence"/>
</dbReference>
<comment type="caution">
    <text evidence="2">The sequence shown here is derived from an EMBL/GenBank/DDBJ whole genome shotgun (WGS) entry which is preliminary data.</text>
</comment>
<feature type="domain" description="DUF397" evidence="1">
    <location>
        <begin position="7"/>
        <end position="60"/>
    </location>
</feature>
<keyword evidence="3" id="KW-1185">Reference proteome</keyword>
<dbReference type="OrthoDB" id="3431580at2"/>
<organism evidence="2 3">
    <name type="scientific">Actinomadura logoneensis</name>
    <dbReference type="NCBI Taxonomy" id="2293572"/>
    <lineage>
        <taxon>Bacteria</taxon>
        <taxon>Bacillati</taxon>
        <taxon>Actinomycetota</taxon>
        <taxon>Actinomycetes</taxon>
        <taxon>Streptosporangiales</taxon>
        <taxon>Thermomonosporaceae</taxon>
        <taxon>Actinomadura</taxon>
    </lineage>
</organism>
<evidence type="ECO:0000259" key="1">
    <source>
        <dbReference type="Pfam" id="PF04149"/>
    </source>
</evidence>
<accession>A0A372JS03</accession>
<gene>
    <name evidence="2" type="ORF">DZF91_04620</name>
</gene>
<protein>
    <submittedName>
        <fullName evidence="2">DUF397 domain-containing protein</fullName>
    </submittedName>
</protein>
<evidence type="ECO:0000313" key="3">
    <source>
        <dbReference type="Proteomes" id="UP000261811"/>
    </source>
</evidence>
<evidence type="ECO:0000313" key="2">
    <source>
        <dbReference type="EMBL" id="RFU42802.1"/>
    </source>
</evidence>